<dbReference type="RefSeq" id="WP_252663521.1">
    <property type="nucleotide sequence ID" value="NZ_CP098611.1"/>
</dbReference>
<reference evidence="1" key="1">
    <citation type="submission" date="2022-06" db="EMBL/GenBank/DDBJ databases">
        <title>Genome sequence of Phormidium yuhuli AB48 isolated from an industrial photobioreactor environment.</title>
        <authorList>
            <person name="Qiu Y."/>
            <person name="Noonan A.J.C."/>
            <person name="Dofher K."/>
            <person name="Koch M."/>
            <person name="Kieft B."/>
            <person name="Lin X."/>
            <person name="Ziels R.M."/>
            <person name="Hallam S.J."/>
        </authorList>
    </citation>
    <scope>NUCLEOTIDE SEQUENCE</scope>
    <source>
        <strain evidence="1">AB48</strain>
    </source>
</reference>
<gene>
    <name evidence="1" type="ORF">NEA10_01880</name>
</gene>
<accession>A0ABY5AR64</accession>
<organism evidence="1 2">
    <name type="scientific">Phormidium yuhuli AB48</name>
    <dbReference type="NCBI Taxonomy" id="2940671"/>
    <lineage>
        <taxon>Bacteria</taxon>
        <taxon>Bacillati</taxon>
        <taxon>Cyanobacteriota</taxon>
        <taxon>Cyanophyceae</taxon>
        <taxon>Oscillatoriophycideae</taxon>
        <taxon>Oscillatoriales</taxon>
        <taxon>Oscillatoriaceae</taxon>
        <taxon>Phormidium</taxon>
        <taxon>Phormidium yuhuli</taxon>
    </lineage>
</organism>
<dbReference type="Gene3D" id="1.20.120.330">
    <property type="entry name" value="Nucleotidyltransferases domain 2"/>
    <property type="match status" value="1"/>
</dbReference>
<name>A0ABY5AR64_9CYAN</name>
<keyword evidence="2" id="KW-1185">Reference proteome</keyword>
<evidence type="ECO:0000313" key="1">
    <source>
        <dbReference type="EMBL" id="USR91505.1"/>
    </source>
</evidence>
<evidence type="ECO:0000313" key="2">
    <source>
        <dbReference type="Proteomes" id="UP001056708"/>
    </source>
</evidence>
<sequence length="138" mass="15891">MSPDTYHEWLTVADERRDDALKLQQERPQSIASVYLADYAIECTLKALLHKQGRSFLRSGRGGHNLRQLWADCGFRVSDLQDPKGTQTFYLQTWDTSLRYESKLPSEPGLETEALIQGAKRICGLVRTEIRRHGSRKR</sequence>
<proteinExistence type="predicted"/>
<protein>
    <submittedName>
        <fullName evidence="1">HEPN domain-containing protein</fullName>
    </submittedName>
</protein>
<dbReference type="SUPFAM" id="SSF81593">
    <property type="entry name" value="Nucleotidyltransferase substrate binding subunit/domain"/>
    <property type="match status" value="1"/>
</dbReference>
<dbReference type="Proteomes" id="UP001056708">
    <property type="component" value="Chromosome"/>
</dbReference>
<dbReference type="EMBL" id="CP098611">
    <property type="protein sequence ID" value="USR91505.1"/>
    <property type="molecule type" value="Genomic_DNA"/>
</dbReference>